<dbReference type="GO" id="GO:0006071">
    <property type="term" value="P:glycerol metabolic process"/>
    <property type="evidence" value="ECO:0007669"/>
    <property type="project" value="UniProtKB-KW"/>
</dbReference>
<keyword evidence="3" id="KW-0732">Signal</keyword>
<keyword evidence="4" id="KW-0319">Glycerol metabolism</keyword>
<dbReference type="GO" id="GO:0008889">
    <property type="term" value="F:glycerophosphodiester phosphodiesterase activity"/>
    <property type="evidence" value="ECO:0007669"/>
    <property type="project" value="UniProtKB-EC"/>
</dbReference>
<dbReference type="Pfam" id="PF03009">
    <property type="entry name" value="GDPD"/>
    <property type="match status" value="1"/>
</dbReference>
<keyword evidence="5" id="KW-0378">Hydrolase</keyword>
<organism evidence="8 9">
    <name type="scientific">Allonocardiopsis opalescens</name>
    <dbReference type="NCBI Taxonomy" id="1144618"/>
    <lineage>
        <taxon>Bacteria</taxon>
        <taxon>Bacillati</taxon>
        <taxon>Actinomycetota</taxon>
        <taxon>Actinomycetes</taxon>
        <taxon>Streptosporangiales</taxon>
        <taxon>Allonocardiopsis</taxon>
    </lineage>
</organism>
<dbReference type="InterPro" id="IPR030395">
    <property type="entry name" value="GP_PDE_dom"/>
</dbReference>
<dbReference type="SUPFAM" id="SSF51695">
    <property type="entry name" value="PLC-like phosphodiesterases"/>
    <property type="match status" value="1"/>
</dbReference>
<proteinExistence type="inferred from homology"/>
<evidence type="ECO:0000256" key="6">
    <source>
        <dbReference type="ARBA" id="ARBA00047512"/>
    </source>
</evidence>
<dbReference type="EMBL" id="PVZC01000001">
    <property type="protein sequence ID" value="PRY01676.1"/>
    <property type="molecule type" value="Genomic_DNA"/>
</dbReference>
<dbReference type="RefSeq" id="WP_211302653.1">
    <property type="nucleotide sequence ID" value="NZ_PVZC01000001.1"/>
</dbReference>
<dbReference type="GO" id="GO:0006629">
    <property type="term" value="P:lipid metabolic process"/>
    <property type="evidence" value="ECO:0007669"/>
    <property type="project" value="InterPro"/>
</dbReference>
<dbReference type="PANTHER" id="PTHR43620">
    <property type="entry name" value="GLYCEROPHOSPHORYL DIESTER PHOSPHODIESTERASE"/>
    <property type="match status" value="1"/>
</dbReference>
<dbReference type="PROSITE" id="PS51704">
    <property type="entry name" value="GP_PDE"/>
    <property type="match status" value="1"/>
</dbReference>
<comment type="similarity">
    <text evidence="1">Belongs to the glycerophosphoryl diester phosphodiesterase family.</text>
</comment>
<comment type="catalytic activity">
    <reaction evidence="6">
        <text>a sn-glycero-3-phosphodiester + H2O = an alcohol + sn-glycerol 3-phosphate + H(+)</text>
        <dbReference type="Rhea" id="RHEA:12969"/>
        <dbReference type="ChEBI" id="CHEBI:15377"/>
        <dbReference type="ChEBI" id="CHEBI:15378"/>
        <dbReference type="ChEBI" id="CHEBI:30879"/>
        <dbReference type="ChEBI" id="CHEBI:57597"/>
        <dbReference type="ChEBI" id="CHEBI:83408"/>
        <dbReference type="EC" id="3.1.4.46"/>
    </reaction>
</comment>
<dbReference type="InterPro" id="IPR017946">
    <property type="entry name" value="PLC-like_Pdiesterase_TIM-brl"/>
</dbReference>
<dbReference type="GO" id="GO:0042597">
    <property type="term" value="C:periplasmic space"/>
    <property type="evidence" value="ECO:0007669"/>
    <property type="project" value="TreeGrafter"/>
</dbReference>
<evidence type="ECO:0000256" key="1">
    <source>
        <dbReference type="ARBA" id="ARBA00007277"/>
    </source>
</evidence>
<evidence type="ECO:0000256" key="4">
    <source>
        <dbReference type="ARBA" id="ARBA00022798"/>
    </source>
</evidence>
<evidence type="ECO:0000256" key="2">
    <source>
        <dbReference type="ARBA" id="ARBA00012247"/>
    </source>
</evidence>
<sequence length="321" mass="34391">MRRPAIIAHRGASGHRPEHTLAAYRLGALLGADYIEPDLVATRDGHLVSRHENELSGSTDIAARPEFAARRTTKTVDGREATGWFSEDLTLAEIRTLRAVERIPGLRPGNALLDGVETVPTFGEICDLAEEMSAHLGRTVHVMPEIKHPGYFAAIGLDLVDRVAAAIEARGWNRPDAPVAVQSFEPDSLRRLDARTAVPLVQLIGSRHPELATPEGLDEVAGYAEIIGPDLGLVLPIESDGVPGEPTPLVAEAHARGLLVTPYTLRSENAHLPAAFRNGAEPAVLGDFLGFYQAVLATGIDGAFADQPDHLYAARARMAAC</sequence>
<evidence type="ECO:0000256" key="3">
    <source>
        <dbReference type="ARBA" id="ARBA00022729"/>
    </source>
</evidence>
<dbReference type="EC" id="3.1.4.46" evidence="2"/>
<name>A0A2T0QCK2_9ACTN</name>
<evidence type="ECO:0000256" key="5">
    <source>
        <dbReference type="ARBA" id="ARBA00022801"/>
    </source>
</evidence>
<evidence type="ECO:0000313" key="9">
    <source>
        <dbReference type="Proteomes" id="UP000237846"/>
    </source>
</evidence>
<comment type="caution">
    <text evidence="8">The sequence shown here is derived from an EMBL/GenBank/DDBJ whole genome shotgun (WGS) entry which is preliminary data.</text>
</comment>
<keyword evidence="9" id="KW-1185">Reference proteome</keyword>
<feature type="domain" description="GP-PDE" evidence="7">
    <location>
        <begin position="4"/>
        <end position="315"/>
    </location>
</feature>
<dbReference type="Gene3D" id="3.20.20.190">
    <property type="entry name" value="Phosphatidylinositol (PI) phosphodiesterase"/>
    <property type="match status" value="1"/>
</dbReference>
<gene>
    <name evidence="8" type="ORF">CLV72_101260</name>
</gene>
<dbReference type="PANTHER" id="PTHR43620:SF7">
    <property type="entry name" value="GLYCEROPHOSPHODIESTER PHOSPHODIESTERASE GDPD5-RELATED"/>
    <property type="match status" value="1"/>
</dbReference>
<accession>A0A2T0QCK2</accession>
<evidence type="ECO:0000259" key="7">
    <source>
        <dbReference type="PROSITE" id="PS51704"/>
    </source>
</evidence>
<reference evidence="8 9" key="1">
    <citation type="submission" date="2018-03" db="EMBL/GenBank/DDBJ databases">
        <title>Genomic Encyclopedia of Archaeal and Bacterial Type Strains, Phase II (KMG-II): from individual species to whole genera.</title>
        <authorList>
            <person name="Goeker M."/>
        </authorList>
    </citation>
    <scope>NUCLEOTIDE SEQUENCE [LARGE SCALE GENOMIC DNA]</scope>
    <source>
        <strain evidence="8 9">DSM 45601</strain>
    </source>
</reference>
<evidence type="ECO:0000313" key="8">
    <source>
        <dbReference type="EMBL" id="PRY01676.1"/>
    </source>
</evidence>
<dbReference type="Proteomes" id="UP000237846">
    <property type="component" value="Unassembled WGS sequence"/>
</dbReference>
<protein>
    <recommendedName>
        <fullName evidence="2">glycerophosphodiester phosphodiesterase</fullName>
        <ecNumber evidence="2">3.1.4.46</ecNumber>
    </recommendedName>
</protein>
<dbReference type="AlphaFoldDB" id="A0A2T0QCK2"/>